<dbReference type="PANTHER" id="PTHR10942">
    <property type="entry name" value="LEISHMANOLYSIN-LIKE PEPTIDASE"/>
    <property type="match status" value="1"/>
</dbReference>
<sequence>MTTPFHWLLVVLWLPSITVFSVPFQSCLHDEVQSSVSVVSAPQTPKSGSRLQPAGLYLRQSLSPMLPIRIHSWMATSQSDLSVNERVRLDSAVNEATVIIASFLSVNRVPGRLLLNRDINKYCKSIWRNLSLPNYNRCGISNENYRMETCLDVVIPDEHLSGYAVWSATGDQPREVIKVDGVGVMDADFLLYVQAADTDKCRSEPSVIAYASYCQLDASDRPIAGAVVFCRARLTTKQFNHPKTVLTAVHELLHALGFSRDLFDKWKDCSDSPAVGISCSSRSSVTNTDEYGQLRIYTQKVIKAMQDHLKSSSHEAGGPLENKDGVGVLSSHWEARFLQGSIMAASMGEPWQVQIDQITLAALADTGWYQVNMSAAESLVWGAVNSAQGCWELVPILAGISAGWGASESQGSVKNVKQTVNNEWHPCERYRTGCAFSDWREAWVYSISGGE</sequence>
<dbReference type="GO" id="GO:0006508">
    <property type="term" value="P:proteolysis"/>
    <property type="evidence" value="ECO:0007669"/>
    <property type="project" value="UniProtKB-KW"/>
</dbReference>
<keyword evidence="3 8" id="KW-0479">Metal-binding</keyword>
<comment type="similarity">
    <text evidence="1 9">Belongs to the peptidase M8 family.</text>
</comment>
<keyword evidence="2 9" id="KW-0645">Protease</keyword>
<evidence type="ECO:0000313" key="11">
    <source>
        <dbReference type="Proteomes" id="UP000886611"/>
    </source>
</evidence>
<comment type="caution">
    <text evidence="10">The sequence shown here is derived from an EMBL/GenBank/DDBJ whole genome shotgun (WGS) entry which is preliminary data.</text>
</comment>
<evidence type="ECO:0000256" key="5">
    <source>
        <dbReference type="ARBA" id="ARBA00022833"/>
    </source>
</evidence>
<dbReference type="GO" id="GO:0004222">
    <property type="term" value="F:metalloendopeptidase activity"/>
    <property type="evidence" value="ECO:0007669"/>
    <property type="project" value="UniProtKB-UniRule"/>
</dbReference>
<dbReference type="InterPro" id="IPR001577">
    <property type="entry name" value="Peptidase_M8"/>
</dbReference>
<feature type="active site" evidence="7">
    <location>
        <position position="251"/>
    </location>
</feature>
<reference evidence="10 11" key="1">
    <citation type="journal article" date="2021" name="Cell">
        <title>Tracing the genetic footprints of vertebrate landing in non-teleost ray-finned fishes.</title>
        <authorList>
            <person name="Bi X."/>
            <person name="Wang K."/>
            <person name="Yang L."/>
            <person name="Pan H."/>
            <person name="Jiang H."/>
            <person name="Wei Q."/>
            <person name="Fang M."/>
            <person name="Yu H."/>
            <person name="Zhu C."/>
            <person name="Cai Y."/>
            <person name="He Y."/>
            <person name="Gan X."/>
            <person name="Zeng H."/>
            <person name="Yu D."/>
            <person name="Zhu Y."/>
            <person name="Jiang H."/>
            <person name="Qiu Q."/>
            <person name="Yang H."/>
            <person name="Zhang Y.E."/>
            <person name="Wang W."/>
            <person name="Zhu M."/>
            <person name="He S."/>
            <person name="Zhang G."/>
        </authorList>
    </citation>
    <scope>NUCLEOTIDE SEQUENCE [LARGE SCALE GENOMIC DNA]</scope>
    <source>
        <strain evidence="10">Bchr_013</strain>
    </source>
</reference>
<keyword evidence="11" id="KW-1185">Reference proteome</keyword>
<evidence type="ECO:0000256" key="2">
    <source>
        <dbReference type="ARBA" id="ARBA00022670"/>
    </source>
</evidence>
<evidence type="ECO:0000256" key="9">
    <source>
        <dbReference type="RuleBase" id="RU366077"/>
    </source>
</evidence>
<evidence type="ECO:0000256" key="6">
    <source>
        <dbReference type="ARBA" id="ARBA00023049"/>
    </source>
</evidence>
<gene>
    <name evidence="10" type="primary">Lmln_0</name>
    <name evidence="10" type="ORF">GTO96_0000233</name>
</gene>
<dbReference type="Pfam" id="PF01457">
    <property type="entry name" value="Peptidase_M8"/>
    <property type="match status" value="1"/>
</dbReference>
<dbReference type="Gene3D" id="3.90.132.10">
    <property type="entry name" value="Leishmanolysin , domain 2"/>
    <property type="match status" value="1"/>
</dbReference>
<dbReference type="GO" id="GO:0007155">
    <property type="term" value="P:cell adhesion"/>
    <property type="evidence" value="ECO:0007669"/>
    <property type="project" value="InterPro"/>
</dbReference>
<feature type="chain" id="PRO_5036517518" description="Leishmanolysin-like peptidase" evidence="9">
    <location>
        <begin position="22"/>
        <end position="451"/>
    </location>
</feature>
<dbReference type="EC" id="3.4.24.-" evidence="9"/>
<keyword evidence="4 9" id="KW-0378">Hydrolase</keyword>
<feature type="non-terminal residue" evidence="10">
    <location>
        <position position="451"/>
    </location>
</feature>
<evidence type="ECO:0000256" key="7">
    <source>
        <dbReference type="PIRSR" id="PIRSR601577-1"/>
    </source>
</evidence>
<evidence type="ECO:0000256" key="4">
    <source>
        <dbReference type="ARBA" id="ARBA00022801"/>
    </source>
</evidence>
<name>A0A8X7X849_POLSE</name>
<proteinExistence type="inferred from homology"/>
<dbReference type="PANTHER" id="PTHR10942:SF6">
    <property type="entry name" value="CILIATED LEFT-RIGHT ORGANIZER METALLOPEPTIDASE"/>
    <property type="match status" value="1"/>
</dbReference>
<evidence type="ECO:0000256" key="3">
    <source>
        <dbReference type="ARBA" id="ARBA00022723"/>
    </source>
</evidence>
<feature type="binding site" evidence="8">
    <location>
        <position position="332"/>
    </location>
    <ligand>
        <name>Zn(2+)</name>
        <dbReference type="ChEBI" id="CHEBI:29105"/>
        <note>catalytic</note>
    </ligand>
</feature>
<dbReference type="Gene3D" id="3.10.170.20">
    <property type="match status" value="1"/>
</dbReference>
<dbReference type="GO" id="GO:0005737">
    <property type="term" value="C:cytoplasm"/>
    <property type="evidence" value="ECO:0007669"/>
    <property type="project" value="TreeGrafter"/>
</dbReference>
<evidence type="ECO:0000256" key="8">
    <source>
        <dbReference type="PIRSR" id="PIRSR601577-2"/>
    </source>
</evidence>
<dbReference type="AlphaFoldDB" id="A0A8X7X849"/>
<organism evidence="10 11">
    <name type="scientific">Polypterus senegalus</name>
    <name type="common">Senegal bichir</name>
    <dbReference type="NCBI Taxonomy" id="55291"/>
    <lineage>
        <taxon>Eukaryota</taxon>
        <taxon>Metazoa</taxon>
        <taxon>Chordata</taxon>
        <taxon>Craniata</taxon>
        <taxon>Vertebrata</taxon>
        <taxon>Euteleostomi</taxon>
        <taxon>Actinopterygii</taxon>
        <taxon>Polypteriformes</taxon>
        <taxon>Polypteridae</taxon>
        <taxon>Polypterus</taxon>
    </lineage>
</organism>
<dbReference type="GO" id="GO:0016020">
    <property type="term" value="C:membrane"/>
    <property type="evidence" value="ECO:0007669"/>
    <property type="project" value="InterPro"/>
</dbReference>
<feature type="non-terminal residue" evidence="10">
    <location>
        <position position="1"/>
    </location>
</feature>
<feature type="binding site" evidence="8">
    <location>
        <position position="254"/>
    </location>
    <ligand>
        <name>Zn(2+)</name>
        <dbReference type="ChEBI" id="CHEBI:29105"/>
        <note>catalytic</note>
    </ligand>
</feature>
<dbReference type="EMBL" id="JAATIS010004040">
    <property type="protein sequence ID" value="KAG2463206.1"/>
    <property type="molecule type" value="Genomic_DNA"/>
</dbReference>
<dbReference type="SUPFAM" id="SSF55486">
    <property type="entry name" value="Metalloproteases ('zincins'), catalytic domain"/>
    <property type="match status" value="1"/>
</dbReference>
<keyword evidence="9" id="KW-0732">Signal</keyword>
<protein>
    <recommendedName>
        <fullName evidence="9">Leishmanolysin-like peptidase</fullName>
        <ecNumber evidence="9">3.4.24.-</ecNumber>
    </recommendedName>
</protein>
<comment type="cofactor">
    <cofactor evidence="8 9">
        <name>Zn(2+)</name>
        <dbReference type="ChEBI" id="CHEBI:29105"/>
    </cofactor>
    <text evidence="8 9">Binds 1 zinc ion per subunit.</text>
</comment>
<keyword evidence="5 8" id="KW-0862">Zinc</keyword>
<accession>A0A8X7X849</accession>
<dbReference type="GO" id="GO:0046872">
    <property type="term" value="F:metal ion binding"/>
    <property type="evidence" value="ECO:0007669"/>
    <property type="project" value="UniProtKB-KW"/>
</dbReference>
<feature type="binding site" evidence="8">
    <location>
        <position position="250"/>
    </location>
    <ligand>
        <name>Zn(2+)</name>
        <dbReference type="ChEBI" id="CHEBI:29105"/>
        <note>catalytic</note>
    </ligand>
</feature>
<evidence type="ECO:0000313" key="10">
    <source>
        <dbReference type="EMBL" id="KAG2463206.1"/>
    </source>
</evidence>
<keyword evidence="6 8" id="KW-0482">Metalloprotease</keyword>
<evidence type="ECO:0000256" key="1">
    <source>
        <dbReference type="ARBA" id="ARBA00005860"/>
    </source>
</evidence>
<feature type="signal peptide" evidence="9">
    <location>
        <begin position="1"/>
        <end position="21"/>
    </location>
</feature>
<dbReference type="Proteomes" id="UP000886611">
    <property type="component" value="Unassembled WGS sequence"/>
</dbReference>